<dbReference type="PANTHER" id="PTHR12215:SF15">
    <property type="entry name" value="4'-PHOSPHOPANTETHEINYL TRANSFERASE SUPERFAMILY-RELATED"/>
    <property type="match status" value="1"/>
</dbReference>
<feature type="domain" description="4'-phosphopantetheinyl transferase" evidence="3">
    <location>
        <begin position="173"/>
        <end position="257"/>
    </location>
</feature>
<dbReference type="EC" id="2.7.8.7" evidence="1"/>
<dbReference type="PANTHER" id="PTHR12215">
    <property type="entry name" value="PHOSPHOPANTETHEINE TRANSFERASE"/>
    <property type="match status" value="1"/>
</dbReference>
<dbReference type="GO" id="GO:0000287">
    <property type="term" value="F:magnesium ion binding"/>
    <property type="evidence" value="ECO:0007669"/>
    <property type="project" value="InterPro"/>
</dbReference>
<dbReference type="Proteomes" id="UP001419268">
    <property type="component" value="Unassembled WGS sequence"/>
</dbReference>
<evidence type="ECO:0000313" key="6">
    <source>
        <dbReference type="Proteomes" id="UP001419268"/>
    </source>
</evidence>
<dbReference type="AlphaFoldDB" id="A0AAP0NT56"/>
<evidence type="ECO:0000313" key="5">
    <source>
        <dbReference type="EMBL" id="KAK9118268.1"/>
    </source>
</evidence>
<evidence type="ECO:0000259" key="4">
    <source>
        <dbReference type="Pfam" id="PF22624"/>
    </source>
</evidence>
<sequence>MKITLHVTCSSGMIKFVPRCYMLSFLCKRSCPMPIPRLTSKLFSSLSSHSVPIALLSHRETHFWYILPDEVKDQALLNQYREILSPCERENILSMKGNDLQKGALLARALVRTTLSRYTNSHVAPKSLMFRKNQYGKPEVEWQPDENWNPPSLHFNISHSSSLIACGVTLDVPIGIDVEEKQRTLKSNLLSFTRRYFSSDEVEYICAISDPEIQKQELNKLWTLKEAYVKALGRGIAAAPFKGFNIKFIATSNSKEQGSGAFVSKASHVVVEAIDASIHHTNNWRFALFEVVGSHYAAICVKDSKMEDEATPIKLKVWKTIPFVEDVRVSVPQFLCI</sequence>
<keyword evidence="2" id="KW-0808">Transferase</keyword>
<dbReference type="GO" id="GO:0008897">
    <property type="term" value="F:holo-[acyl-carrier-protein] synthase activity"/>
    <property type="evidence" value="ECO:0007669"/>
    <property type="project" value="UniProtKB-EC"/>
</dbReference>
<dbReference type="InterPro" id="IPR050559">
    <property type="entry name" value="P-Pant_transferase_sf"/>
</dbReference>
<dbReference type="Gene3D" id="3.90.470.20">
    <property type="entry name" value="4'-phosphopantetheinyl transferase domain"/>
    <property type="match status" value="2"/>
</dbReference>
<organism evidence="5 6">
    <name type="scientific">Stephania cephalantha</name>
    <dbReference type="NCBI Taxonomy" id="152367"/>
    <lineage>
        <taxon>Eukaryota</taxon>
        <taxon>Viridiplantae</taxon>
        <taxon>Streptophyta</taxon>
        <taxon>Embryophyta</taxon>
        <taxon>Tracheophyta</taxon>
        <taxon>Spermatophyta</taxon>
        <taxon>Magnoliopsida</taxon>
        <taxon>Ranunculales</taxon>
        <taxon>Menispermaceae</taxon>
        <taxon>Menispermoideae</taxon>
        <taxon>Cissampelideae</taxon>
        <taxon>Stephania</taxon>
    </lineage>
</organism>
<dbReference type="EMBL" id="JBBNAG010000007">
    <property type="protein sequence ID" value="KAK9118268.1"/>
    <property type="molecule type" value="Genomic_DNA"/>
</dbReference>
<dbReference type="InterPro" id="IPR037143">
    <property type="entry name" value="4-PPantetheinyl_Trfase_dom_sf"/>
</dbReference>
<dbReference type="Pfam" id="PF01648">
    <property type="entry name" value="ACPS"/>
    <property type="match status" value="1"/>
</dbReference>
<reference evidence="5 6" key="1">
    <citation type="submission" date="2024-01" db="EMBL/GenBank/DDBJ databases">
        <title>Genome assemblies of Stephania.</title>
        <authorList>
            <person name="Yang L."/>
        </authorList>
    </citation>
    <scope>NUCLEOTIDE SEQUENCE [LARGE SCALE GENOMIC DNA]</scope>
    <source>
        <strain evidence="5">JXDWG</strain>
        <tissue evidence="5">Leaf</tissue>
    </source>
</reference>
<evidence type="ECO:0000256" key="2">
    <source>
        <dbReference type="ARBA" id="ARBA00022679"/>
    </source>
</evidence>
<comment type="caution">
    <text evidence="5">The sequence shown here is derived from an EMBL/GenBank/DDBJ whole genome shotgun (WGS) entry which is preliminary data.</text>
</comment>
<keyword evidence="6" id="KW-1185">Reference proteome</keyword>
<dbReference type="GO" id="GO:0019878">
    <property type="term" value="P:lysine biosynthetic process via aminoadipic acid"/>
    <property type="evidence" value="ECO:0007669"/>
    <property type="project" value="TreeGrafter"/>
</dbReference>
<evidence type="ECO:0000259" key="3">
    <source>
        <dbReference type="Pfam" id="PF01648"/>
    </source>
</evidence>
<dbReference type="InterPro" id="IPR055066">
    <property type="entry name" value="AASDHPPT_N"/>
</dbReference>
<dbReference type="SUPFAM" id="SSF56214">
    <property type="entry name" value="4'-phosphopantetheinyl transferase"/>
    <property type="match status" value="2"/>
</dbReference>
<proteinExistence type="predicted"/>
<dbReference type="FunFam" id="3.90.470.20:FF:000010">
    <property type="entry name" value="L-aminoadipate-semialdehyde dehydrogenase-phosphopantetheinyl transferase"/>
    <property type="match status" value="1"/>
</dbReference>
<evidence type="ECO:0000256" key="1">
    <source>
        <dbReference type="ARBA" id="ARBA00013172"/>
    </source>
</evidence>
<name>A0AAP0NT56_9MAGN</name>
<gene>
    <name evidence="5" type="ORF">Scep_016361</name>
</gene>
<feature type="domain" description="4'-phosphopantetheinyl transferase N-terminal" evidence="4">
    <location>
        <begin position="80"/>
        <end position="164"/>
    </location>
</feature>
<accession>A0AAP0NT56</accession>
<dbReference type="GO" id="GO:0005829">
    <property type="term" value="C:cytosol"/>
    <property type="evidence" value="ECO:0007669"/>
    <property type="project" value="TreeGrafter"/>
</dbReference>
<protein>
    <recommendedName>
        <fullName evidence="1">holo-[acyl-carrier-protein] synthase</fullName>
        <ecNumber evidence="1">2.7.8.7</ecNumber>
    </recommendedName>
</protein>
<dbReference type="InterPro" id="IPR008278">
    <property type="entry name" value="4-PPantetheinyl_Trfase_dom"/>
</dbReference>
<dbReference type="Pfam" id="PF22624">
    <property type="entry name" value="AASDHPPT_N"/>
    <property type="match status" value="1"/>
</dbReference>